<organism evidence="1 2">
    <name type="scientific">Amborella trichopoda</name>
    <dbReference type="NCBI Taxonomy" id="13333"/>
    <lineage>
        <taxon>Eukaryota</taxon>
        <taxon>Viridiplantae</taxon>
        <taxon>Streptophyta</taxon>
        <taxon>Embryophyta</taxon>
        <taxon>Tracheophyta</taxon>
        <taxon>Spermatophyta</taxon>
        <taxon>Magnoliopsida</taxon>
        <taxon>Amborellales</taxon>
        <taxon>Amborellaceae</taxon>
        <taxon>Amborella</taxon>
    </lineage>
</organism>
<sequence>MPRAIYPSPTPPAYHLPERRVLLISFHRHMQLESMVVCDNQPIALSDNSVSCTQLHGLPLPQLHVSTSRTPQPHTATSLPLFPPPPQSSQVCYSLTSIPSNFAKPRPPLSQQPATPSPTLPSTPLLAPVRHLFFRPCAPPLLCPIHHHLCTPTSCHHLSSANHASIRLFFASSCSYDHHSATLSPPLSTSAASLDFSYSHFQPLFLSKYRGPQLLPFRHCNPTTLPPPFCWSSLSSHFSASLMPLCDSLTCNSLPHISAYLFHPFPSSLLSRICHQFPSSFLFSQPPVAQPLSSYFLPPLNATSRPPLLNLPLSALCSL</sequence>
<accession>U5D583</accession>
<evidence type="ECO:0000313" key="2">
    <source>
        <dbReference type="Proteomes" id="UP000017836"/>
    </source>
</evidence>
<dbReference type="Proteomes" id="UP000017836">
    <property type="component" value="Unassembled WGS sequence"/>
</dbReference>
<dbReference type="HOGENOM" id="CLU_872517_0_0_1"/>
<dbReference type="AlphaFoldDB" id="U5D583"/>
<keyword evidence="2" id="KW-1185">Reference proteome</keyword>
<proteinExistence type="predicted"/>
<dbReference type="Gramene" id="ERN16567">
    <property type="protein sequence ID" value="ERN16567"/>
    <property type="gene ID" value="AMTR_s00031p00177060"/>
</dbReference>
<gene>
    <name evidence="1" type="ORF">AMTR_s00031p00177060</name>
</gene>
<protein>
    <submittedName>
        <fullName evidence="1">Uncharacterized protein</fullName>
    </submittedName>
</protein>
<reference evidence="2" key="1">
    <citation type="journal article" date="2013" name="Science">
        <title>The Amborella genome and the evolution of flowering plants.</title>
        <authorList>
            <consortium name="Amborella Genome Project"/>
        </authorList>
    </citation>
    <scope>NUCLEOTIDE SEQUENCE [LARGE SCALE GENOMIC DNA]</scope>
</reference>
<name>U5D583_AMBTC</name>
<evidence type="ECO:0000313" key="1">
    <source>
        <dbReference type="EMBL" id="ERN16567.1"/>
    </source>
</evidence>
<dbReference type="EMBL" id="KI392442">
    <property type="protein sequence ID" value="ERN16567.1"/>
    <property type="molecule type" value="Genomic_DNA"/>
</dbReference>